<evidence type="ECO:0000256" key="3">
    <source>
        <dbReference type="SAM" id="SignalP"/>
    </source>
</evidence>
<dbReference type="Gene3D" id="3.40.190.10">
    <property type="entry name" value="Periplasmic binding protein-like II"/>
    <property type="match status" value="2"/>
</dbReference>
<dbReference type="GeneID" id="67443144"/>
<gene>
    <name evidence="5" type="ORF">K3G22_07750</name>
</gene>
<sequence length="268" mass="30996">MHLQGSSYPLLCFILFTSLSSMVFAQGQQVDPIPQIRVGGYQFAPYVNLQQDGRYTGLTLDIINALNQVQQDVRFEFVSTSIEHRYKAYSVGRFDMMMFENPNWGWQQIETQFIPLHITDGEAFIALKSKARNQLFFSTLTNKSIALVKGYHYRFAQLETNPEHLEKQFNIIYVNNNKASIESILRKRADVAPVTYSYLNHYLKLNPQEQPLLLISEKWDQHYTHNILLKPNSVLEATKLSHWLQLLTDNGKLAELAQNYNITLTTSD</sequence>
<accession>A0ABX8XFU8</accession>
<comment type="similarity">
    <text evidence="1">Belongs to the bacterial solute-binding protein 3 family.</text>
</comment>
<organism evidence="5 6">
    <name type="scientific">Shewanella putrefaciens</name>
    <name type="common">Pseudomonas putrefaciens</name>
    <dbReference type="NCBI Taxonomy" id="24"/>
    <lineage>
        <taxon>Bacteria</taxon>
        <taxon>Pseudomonadati</taxon>
        <taxon>Pseudomonadota</taxon>
        <taxon>Gammaproteobacteria</taxon>
        <taxon>Alteromonadales</taxon>
        <taxon>Shewanellaceae</taxon>
        <taxon>Shewanella</taxon>
    </lineage>
</organism>
<dbReference type="EMBL" id="CP080635">
    <property type="protein sequence ID" value="QYX74286.1"/>
    <property type="molecule type" value="Genomic_DNA"/>
</dbReference>
<protein>
    <submittedName>
        <fullName evidence="5">Transporter substrate-binding domain-containing protein</fullName>
    </submittedName>
</protein>
<dbReference type="Proteomes" id="UP000827084">
    <property type="component" value="Chromosome"/>
</dbReference>
<reference evidence="5 6" key="1">
    <citation type="submission" date="2021-08" db="EMBL/GenBank/DDBJ databases">
        <title>Shewanella putrefaciens YZ-J, complete genome.</title>
        <authorList>
            <person name="Yi Z."/>
        </authorList>
    </citation>
    <scope>NUCLEOTIDE SEQUENCE [LARGE SCALE GENOMIC DNA]</scope>
    <source>
        <strain evidence="5 6">YZ-J</strain>
    </source>
</reference>
<evidence type="ECO:0000313" key="5">
    <source>
        <dbReference type="EMBL" id="QYX74286.1"/>
    </source>
</evidence>
<keyword evidence="6" id="KW-1185">Reference proteome</keyword>
<name>A0ABX8XFU8_SHEPU</name>
<evidence type="ECO:0000259" key="4">
    <source>
        <dbReference type="Pfam" id="PF00497"/>
    </source>
</evidence>
<evidence type="ECO:0000313" key="6">
    <source>
        <dbReference type="Proteomes" id="UP000827084"/>
    </source>
</evidence>
<keyword evidence="2 3" id="KW-0732">Signal</keyword>
<dbReference type="Pfam" id="PF00497">
    <property type="entry name" value="SBP_bac_3"/>
    <property type="match status" value="1"/>
</dbReference>
<dbReference type="RefSeq" id="WP_014610351.1">
    <property type="nucleotide sequence ID" value="NZ_BMPK01000002.1"/>
</dbReference>
<evidence type="ECO:0000256" key="2">
    <source>
        <dbReference type="ARBA" id="ARBA00022729"/>
    </source>
</evidence>
<dbReference type="PANTHER" id="PTHR35936">
    <property type="entry name" value="MEMBRANE-BOUND LYTIC MUREIN TRANSGLYCOSYLASE F"/>
    <property type="match status" value="1"/>
</dbReference>
<evidence type="ECO:0000256" key="1">
    <source>
        <dbReference type="ARBA" id="ARBA00010333"/>
    </source>
</evidence>
<dbReference type="SUPFAM" id="SSF53850">
    <property type="entry name" value="Periplasmic binding protein-like II"/>
    <property type="match status" value="1"/>
</dbReference>
<dbReference type="InterPro" id="IPR001638">
    <property type="entry name" value="Solute-binding_3/MltF_N"/>
</dbReference>
<proteinExistence type="inferred from homology"/>
<feature type="signal peptide" evidence="3">
    <location>
        <begin position="1"/>
        <end position="25"/>
    </location>
</feature>
<feature type="domain" description="Solute-binding protein family 3/N-terminal" evidence="4">
    <location>
        <begin position="38"/>
        <end position="260"/>
    </location>
</feature>
<feature type="chain" id="PRO_5046052351" evidence="3">
    <location>
        <begin position="26"/>
        <end position="268"/>
    </location>
</feature>
<dbReference type="PANTHER" id="PTHR35936:SF25">
    <property type="entry name" value="ABC TRANSPORTER SUBSTRATE-BINDING PROTEIN"/>
    <property type="match status" value="1"/>
</dbReference>